<dbReference type="AlphaFoldDB" id="A0A183AMA5"/>
<name>A0A183AMA5_9TREM</name>
<protein>
    <submittedName>
        <fullName evidence="4">PX domain-containing protein</fullName>
    </submittedName>
</protein>
<evidence type="ECO:0000313" key="2">
    <source>
        <dbReference type="EMBL" id="VDP82744.1"/>
    </source>
</evidence>
<evidence type="ECO:0000313" key="4">
    <source>
        <dbReference type="WBParaSite" id="ECPE_0000811201-mRNA-1"/>
    </source>
</evidence>
<dbReference type="Proteomes" id="UP000272942">
    <property type="component" value="Unassembled WGS sequence"/>
</dbReference>
<feature type="region of interest" description="Disordered" evidence="1">
    <location>
        <begin position="1"/>
        <end position="26"/>
    </location>
</feature>
<proteinExistence type="predicted"/>
<accession>A0A183AMA5</accession>
<sequence length="383" mass="40911">MARGWDTSNPALNQPTDRPNPDESGLSLQRIQNSVTNSGGWHLTPGGLTSEMNNASALSATNRFPEFCPIHLGWSRTMLQSTVNTSPRTSNAVQPQQLPVVLLPSLSSQQQTPGTPSDSGDNLLSGSSVDFVPMVVQVPRQSLCVLRFSHHRVTVFTYNWSKEEADRLSYRLSSLADWYNRRLKLLQCLSNQKLGLFHELNHPFARWCAGHATELIRNPCPPELLTYPDSILTGLTSRGLPVTPVSASLVGTAMRAYGTGVPGVGGASVVGGPVAGGSGSVGVGGGSGTRRRHPTSSGDFSSVVHLSASATAPNHLYSTSSGSPFASGVAFQADLNSAKNVANFLHLFQRNTPLRTSPIANKLAMHRGLVVLRKVDTDSTCFE</sequence>
<evidence type="ECO:0000313" key="3">
    <source>
        <dbReference type="Proteomes" id="UP000272942"/>
    </source>
</evidence>
<dbReference type="WBParaSite" id="ECPE_0000811201-mRNA-1">
    <property type="protein sequence ID" value="ECPE_0000811201-mRNA-1"/>
    <property type="gene ID" value="ECPE_0000811201"/>
</dbReference>
<keyword evidence="3" id="KW-1185">Reference proteome</keyword>
<gene>
    <name evidence="2" type="ORF">ECPE_LOCUS8090</name>
</gene>
<reference evidence="2 3" key="2">
    <citation type="submission" date="2018-11" db="EMBL/GenBank/DDBJ databases">
        <authorList>
            <consortium name="Pathogen Informatics"/>
        </authorList>
    </citation>
    <scope>NUCLEOTIDE SEQUENCE [LARGE SCALE GENOMIC DNA]</scope>
    <source>
        <strain evidence="2 3">Egypt</strain>
    </source>
</reference>
<reference evidence="4" key="1">
    <citation type="submission" date="2016-06" db="UniProtKB">
        <authorList>
            <consortium name="WormBaseParasite"/>
        </authorList>
    </citation>
    <scope>IDENTIFICATION</scope>
</reference>
<dbReference type="EMBL" id="UZAN01045507">
    <property type="protein sequence ID" value="VDP82744.1"/>
    <property type="molecule type" value="Genomic_DNA"/>
</dbReference>
<feature type="compositionally biased region" description="Polar residues" evidence="1">
    <location>
        <begin position="1"/>
        <end position="17"/>
    </location>
</feature>
<feature type="region of interest" description="Disordered" evidence="1">
    <location>
        <begin position="280"/>
        <end position="300"/>
    </location>
</feature>
<evidence type="ECO:0000256" key="1">
    <source>
        <dbReference type="SAM" id="MobiDB-lite"/>
    </source>
</evidence>
<organism evidence="4">
    <name type="scientific">Echinostoma caproni</name>
    <dbReference type="NCBI Taxonomy" id="27848"/>
    <lineage>
        <taxon>Eukaryota</taxon>
        <taxon>Metazoa</taxon>
        <taxon>Spiralia</taxon>
        <taxon>Lophotrochozoa</taxon>
        <taxon>Platyhelminthes</taxon>
        <taxon>Trematoda</taxon>
        <taxon>Digenea</taxon>
        <taxon>Plagiorchiida</taxon>
        <taxon>Echinostomata</taxon>
        <taxon>Echinostomatoidea</taxon>
        <taxon>Echinostomatidae</taxon>
        <taxon>Echinostoma</taxon>
    </lineage>
</organism>
<dbReference type="OrthoDB" id="43547at2759"/>